<evidence type="ECO:0000313" key="2">
    <source>
        <dbReference type="Proteomes" id="UP000053470"/>
    </source>
</evidence>
<dbReference type="InterPro" id="IPR043519">
    <property type="entry name" value="NT_sf"/>
</dbReference>
<proteinExistence type="predicted"/>
<dbReference type="AlphaFoldDB" id="A0ABF7RAX7"/>
<accession>A0ABF7RAX7</accession>
<dbReference type="Proteomes" id="UP000053470">
    <property type="component" value="Unassembled WGS sequence"/>
</dbReference>
<dbReference type="SUPFAM" id="SSF81301">
    <property type="entry name" value="Nucleotidyltransferase"/>
    <property type="match status" value="1"/>
</dbReference>
<reference evidence="1" key="2">
    <citation type="submission" date="2022-04" db="EMBL/GenBank/DDBJ databases">
        <title>Genomic draft of R. solanacearum strain IPO1609, a phylotype IIB1/biovar 2/race 3 strain isolated from potato in Europe.</title>
        <authorList>
            <person name="Boucher C."/>
            <person name="Carrere S."/>
            <person name="Dossat C."/>
            <person name="Elbaz M."/>
            <person name="Genin S."/>
            <person name="Gouzy J."/>
            <person name="Prior P."/>
            <person name="Segurens B."/>
            <person name="Wincker P."/>
        </authorList>
    </citation>
    <scope>NUCLEOTIDE SEQUENCE</scope>
    <source>
        <strain evidence="1">IPO1609</strain>
    </source>
</reference>
<protein>
    <recommendedName>
        <fullName evidence="3">Nucleotidyltransferase</fullName>
    </recommendedName>
</protein>
<sequence length="312" mass="34979">MDLKPAYQPSCCGGLSLPERKAVPRTIEQGFNDFLVNLRATAAETAATVSHRASIKACLENNFGLKRFTRIGSFGNGTNVSGYSDVDYLACLPTTSLKQSSTYSLRLVKEALENRFPSTGVVVRCPTVVCPFGQYKSQHTEVVVADYVKEQNGYKVYEIANGNDGWMQICPDAHNAYVEHVDGKHGGKVRQLIRLIKAWKFYQNVPIKSFYLEMKVAKYASNEQAIIHHLDVKYFLDRLNNEGLSAMQDPMGIAGYIYPCNSDVQKIDALSKLNTAATRANKAEAARALGNIKEAFDWWRLLYNDKFPTYYL</sequence>
<dbReference type="Pfam" id="PF18144">
    <property type="entry name" value="SMODS"/>
    <property type="match status" value="1"/>
</dbReference>
<evidence type="ECO:0008006" key="3">
    <source>
        <dbReference type="Google" id="ProtNLM"/>
    </source>
</evidence>
<keyword evidence="2" id="KW-1185">Reference proteome</keyword>
<organism evidence="1 2">
    <name type="scientific">Ralstonia solanacearum IPO1609</name>
    <dbReference type="NCBI Taxonomy" id="564066"/>
    <lineage>
        <taxon>Bacteria</taxon>
        <taxon>Pseudomonadati</taxon>
        <taxon>Pseudomonadota</taxon>
        <taxon>Betaproteobacteria</taxon>
        <taxon>Burkholderiales</taxon>
        <taxon>Burkholderiaceae</taxon>
        <taxon>Ralstonia</taxon>
        <taxon>Ralstonia solanacearum species complex</taxon>
    </lineage>
</organism>
<evidence type="ECO:0000313" key="1">
    <source>
        <dbReference type="EMBL" id="CEJ18697.1"/>
    </source>
</evidence>
<name>A0ABF7RAX7_RALSL</name>
<dbReference type="EMBL" id="LN651282">
    <property type="protein sequence ID" value="CEJ18697.1"/>
    <property type="molecule type" value="Genomic_DNA"/>
</dbReference>
<reference evidence="1" key="1">
    <citation type="submission" date="2014-11" db="EMBL/GenBank/DDBJ databases">
        <authorList>
            <person name="Genoscope - CEA"/>
        </authorList>
    </citation>
    <scope>NUCLEOTIDE SEQUENCE</scope>
    <source>
        <strain evidence="1">IPO1609</strain>
    </source>
</reference>
<gene>
    <name evidence="1" type="ORF">RSIPO_00878</name>
</gene>